<dbReference type="GO" id="GO:0003677">
    <property type="term" value="F:DNA binding"/>
    <property type="evidence" value="ECO:0007669"/>
    <property type="project" value="UniProtKB-UniRule"/>
</dbReference>
<dbReference type="Gene3D" id="1.10.357.10">
    <property type="entry name" value="Tetracycline Repressor, domain 2"/>
    <property type="match status" value="1"/>
</dbReference>
<evidence type="ECO:0000313" key="6">
    <source>
        <dbReference type="Proteomes" id="UP000326061"/>
    </source>
</evidence>
<evidence type="ECO:0000259" key="4">
    <source>
        <dbReference type="PROSITE" id="PS50977"/>
    </source>
</evidence>
<dbReference type="InterPro" id="IPR001647">
    <property type="entry name" value="HTH_TetR"/>
</dbReference>
<dbReference type="InterPro" id="IPR009057">
    <property type="entry name" value="Homeodomain-like_sf"/>
</dbReference>
<organism evidence="5 6">
    <name type="scientific">Sulfurimonas xiamenensis</name>
    <dbReference type="NCBI Taxonomy" id="2590021"/>
    <lineage>
        <taxon>Bacteria</taxon>
        <taxon>Pseudomonadati</taxon>
        <taxon>Campylobacterota</taxon>
        <taxon>Epsilonproteobacteria</taxon>
        <taxon>Campylobacterales</taxon>
        <taxon>Sulfurimonadaceae</taxon>
        <taxon>Sulfurimonas</taxon>
    </lineage>
</organism>
<evidence type="ECO:0000313" key="5">
    <source>
        <dbReference type="EMBL" id="QFR43610.1"/>
    </source>
</evidence>
<dbReference type="RefSeq" id="WP_152299673.1">
    <property type="nucleotide sequence ID" value="NZ_CP041166.1"/>
</dbReference>
<sequence>MLDKKQLKKEQIIQTALELFASKGFYSTTIPDIALSLKMSVGNMYNYFKSKDTLAIEIIKYISAYLGEKLKEINEQEISTKEKTRKIVEIYFKTASLKPEMIDYFLRIYLSNREVFKESCEGMLCVNEFVTEIMIYFEEGVKCGDLREQDFFSAFGLFMGYLGGMVFLKGENVLPKDLNDYVDDITFNIYKALSAE</sequence>
<evidence type="ECO:0000256" key="3">
    <source>
        <dbReference type="SAM" id="Phobius"/>
    </source>
</evidence>
<dbReference type="PANTHER" id="PTHR43479">
    <property type="entry name" value="ACREF/ENVCD OPERON REPRESSOR-RELATED"/>
    <property type="match status" value="1"/>
</dbReference>
<evidence type="ECO:0000256" key="1">
    <source>
        <dbReference type="ARBA" id="ARBA00023125"/>
    </source>
</evidence>
<dbReference type="SUPFAM" id="SSF46689">
    <property type="entry name" value="Homeodomain-like"/>
    <property type="match status" value="1"/>
</dbReference>
<protein>
    <submittedName>
        <fullName evidence="5">TetR/AcrR family transcriptional regulator</fullName>
    </submittedName>
</protein>
<dbReference type="AlphaFoldDB" id="A0AAJ4A4F1"/>
<dbReference type="Pfam" id="PF00440">
    <property type="entry name" value="TetR_N"/>
    <property type="match status" value="1"/>
</dbReference>
<dbReference type="EMBL" id="CP041166">
    <property type="protein sequence ID" value="QFR43610.1"/>
    <property type="molecule type" value="Genomic_DNA"/>
</dbReference>
<dbReference type="PANTHER" id="PTHR43479:SF11">
    <property type="entry name" value="ACREF_ENVCD OPERON REPRESSOR-RELATED"/>
    <property type="match status" value="1"/>
</dbReference>
<accession>A0AAJ4A4F1</accession>
<proteinExistence type="predicted"/>
<gene>
    <name evidence="5" type="ORF">FJR47_06680</name>
</gene>
<keyword evidence="3" id="KW-0472">Membrane</keyword>
<feature type="transmembrane region" description="Helical" evidence="3">
    <location>
        <begin position="151"/>
        <end position="168"/>
    </location>
</feature>
<evidence type="ECO:0000256" key="2">
    <source>
        <dbReference type="PROSITE-ProRule" id="PRU00335"/>
    </source>
</evidence>
<dbReference type="PROSITE" id="PS50977">
    <property type="entry name" value="HTH_TETR_2"/>
    <property type="match status" value="1"/>
</dbReference>
<keyword evidence="1 2" id="KW-0238">DNA-binding</keyword>
<dbReference type="Proteomes" id="UP000326061">
    <property type="component" value="Chromosome"/>
</dbReference>
<feature type="domain" description="HTH tetR-type" evidence="4">
    <location>
        <begin position="6"/>
        <end position="66"/>
    </location>
</feature>
<dbReference type="PRINTS" id="PR00455">
    <property type="entry name" value="HTHTETR"/>
</dbReference>
<name>A0AAJ4A4F1_9BACT</name>
<reference evidence="6" key="1">
    <citation type="submission" date="2019-06" db="EMBL/GenBank/DDBJ databases">
        <title>Sulfurimonas gotlandica sp. nov., a chemoautotrophic and psychrotolerant epsilonproteobacterium isolated from a pelagic redoxcline, and an emended description of the genus Sulfurimonas.</title>
        <authorList>
            <person name="Wang S."/>
            <person name="Jiang L."/>
            <person name="Shao Z."/>
        </authorList>
    </citation>
    <scope>NUCLEOTIDE SEQUENCE [LARGE SCALE GENOMIC DNA]</scope>
    <source>
        <strain evidence="6">1-1N</strain>
    </source>
</reference>
<keyword evidence="6" id="KW-1185">Reference proteome</keyword>
<keyword evidence="3" id="KW-0812">Transmembrane</keyword>
<dbReference type="KEGG" id="suln:FJR47_06680"/>
<dbReference type="InterPro" id="IPR050624">
    <property type="entry name" value="HTH-type_Tx_Regulator"/>
</dbReference>
<feature type="DNA-binding region" description="H-T-H motif" evidence="2">
    <location>
        <begin position="29"/>
        <end position="48"/>
    </location>
</feature>
<keyword evidence="3" id="KW-1133">Transmembrane helix</keyword>